<gene>
    <name evidence="1" type="ORF">MM415B00842_0037</name>
    <name evidence="2" type="ORF">TM448B07451_0011</name>
</gene>
<evidence type="ECO:0000313" key="2">
    <source>
        <dbReference type="EMBL" id="QJI04327.1"/>
    </source>
</evidence>
<dbReference type="EMBL" id="MT141459">
    <property type="protein sequence ID" value="QJA62016.1"/>
    <property type="molecule type" value="Genomic_DNA"/>
</dbReference>
<accession>A0A6M3Y267</accession>
<reference evidence="2" key="1">
    <citation type="submission" date="2020-03" db="EMBL/GenBank/DDBJ databases">
        <title>The deep terrestrial virosphere.</title>
        <authorList>
            <person name="Holmfeldt K."/>
            <person name="Nilsson E."/>
            <person name="Simone D."/>
            <person name="Lopez-Fernandez M."/>
            <person name="Wu X."/>
            <person name="de Brujin I."/>
            <person name="Lundin D."/>
            <person name="Andersson A."/>
            <person name="Bertilsson S."/>
            <person name="Dopson M."/>
        </authorList>
    </citation>
    <scope>NUCLEOTIDE SEQUENCE</scope>
    <source>
        <strain evidence="1">MM415B00842</strain>
        <strain evidence="2">TM448B07451</strain>
    </source>
</reference>
<proteinExistence type="predicted"/>
<organism evidence="2">
    <name type="scientific">viral metagenome</name>
    <dbReference type="NCBI Taxonomy" id="1070528"/>
    <lineage>
        <taxon>unclassified sequences</taxon>
        <taxon>metagenomes</taxon>
        <taxon>organismal metagenomes</taxon>
    </lineage>
</organism>
<sequence length="90" mass="10490">MQEYNDGSFGNILEGKDLLKQVLDNPEEMVKTKKIHFGTFEELQAMKDKVNQLEEAKSDSVKDYLFRIEKKLNRIILKLGIAEKDEFLIV</sequence>
<protein>
    <submittedName>
        <fullName evidence="2">Uncharacterized protein</fullName>
    </submittedName>
</protein>
<evidence type="ECO:0000313" key="1">
    <source>
        <dbReference type="EMBL" id="QJA62016.1"/>
    </source>
</evidence>
<dbReference type="AlphaFoldDB" id="A0A6M3Y267"/>
<name>A0A6M3Y267_9ZZZZ</name>
<dbReference type="EMBL" id="MT145169">
    <property type="protein sequence ID" value="QJI04327.1"/>
    <property type="molecule type" value="Genomic_DNA"/>
</dbReference>